<comment type="caution">
    <text evidence="2">The sequence shown here is derived from an EMBL/GenBank/DDBJ whole genome shotgun (WGS) entry which is preliminary data.</text>
</comment>
<protein>
    <recommendedName>
        <fullName evidence="4">Peptidoglycan-binding protein</fullName>
    </recommendedName>
</protein>
<keyword evidence="1" id="KW-0732">Signal</keyword>
<evidence type="ECO:0000313" key="2">
    <source>
        <dbReference type="EMBL" id="MBB4986768.1"/>
    </source>
</evidence>
<evidence type="ECO:0000313" key="3">
    <source>
        <dbReference type="Proteomes" id="UP000582643"/>
    </source>
</evidence>
<gene>
    <name evidence="2" type="ORF">GGE06_007739</name>
</gene>
<accession>A0A7W7U814</accession>
<evidence type="ECO:0000256" key="1">
    <source>
        <dbReference type="SAM" id="SignalP"/>
    </source>
</evidence>
<sequence>MRKWTGPTLLAAAVTAPLLAVAPSADAAPAKYTHSAASQQFRAAGVSWTSSKNCSDWNRKGCTSFTNINRATVAGAIAFKKASRCTVVITGGTEVGHSTRGTYTHRSGYKVDMSVRTSCLDTYITKHYKKAGTRGDGARLYKSPNGNVYAREKHHWDITYYNGKV</sequence>
<name>A0A7W7U814_9ACTN</name>
<dbReference type="EMBL" id="JACHJY010000014">
    <property type="protein sequence ID" value="MBB4986768.1"/>
    <property type="molecule type" value="Genomic_DNA"/>
</dbReference>
<evidence type="ECO:0008006" key="4">
    <source>
        <dbReference type="Google" id="ProtNLM"/>
    </source>
</evidence>
<dbReference type="AlphaFoldDB" id="A0A7W7U814"/>
<organism evidence="2 3">
    <name type="scientific">Streptomyces nymphaeiformis</name>
    <dbReference type="NCBI Taxonomy" id="2663842"/>
    <lineage>
        <taxon>Bacteria</taxon>
        <taxon>Bacillati</taxon>
        <taxon>Actinomycetota</taxon>
        <taxon>Actinomycetes</taxon>
        <taxon>Kitasatosporales</taxon>
        <taxon>Streptomycetaceae</taxon>
        <taxon>Streptomyces</taxon>
    </lineage>
</organism>
<proteinExistence type="predicted"/>
<feature type="signal peptide" evidence="1">
    <location>
        <begin position="1"/>
        <end position="27"/>
    </location>
</feature>
<reference evidence="2 3" key="1">
    <citation type="submission" date="2020-08" db="EMBL/GenBank/DDBJ databases">
        <title>Genomic Encyclopedia of Type Strains, Phase III (KMG-III): the genomes of soil and plant-associated and newly described type strains.</title>
        <authorList>
            <person name="Whitman W."/>
        </authorList>
    </citation>
    <scope>NUCLEOTIDE SEQUENCE [LARGE SCALE GENOMIC DNA]</scope>
    <source>
        <strain evidence="2 3">SFB5A</strain>
    </source>
</reference>
<keyword evidence="3" id="KW-1185">Reference proteome</keyword>
<dbReference type="Proteomes" id="UP000582643">
    <property type="component" value="Unassembled WGS sequence"/>
</dbReference>
<dbReference type="RefSeq" id="WP_116164874.1">
    <property type="nucleotide sequence ID" value="NZ_JACHJY010000014.1"/>
</dbReference>
<feature type="chain" id="PRO_5031021293" description="Peptidoglycan-binding protein" evidence="1">
    <location>
        <begin position="28"/>
        <end position="165"/>
    </location>
</feature>